<evidence type="ECO:0000313" key="3">
    <source>
        <dbReference type="Proteomes" id="UP000887577"/>
    </source>
</evidence>
<keyword evidence="3" id="KW-1185">Reference proteome</keyword>
<name>A0A914Y620_9BILA</name>
<feature type="region of interest" description="Disordered" evidence="1">
    <location>
        <begin position="276"/>
        <end position="295"/>
    </location>
</feature>
<reference evidence="4" key="1">
    <citation type="submission" date="2022-11" db="UniProtKB">
        <authorList>
            <consortium name="WormBaseParasite"/>
        </authorList>
    </citation>
    <scope>IDENTIFICATION</scope>
</reference>
<evidence type="ECO:0000313" key="4">
    <source>
        <dbReference type="WBParaSite" id="PSU_v2.g15642.t1"/>
    </source>
</evidence>
<dbReference type="WBParaSite" id="PSU_v2.g15642.t1">
    <property type="protein sequence ID" value="PSU_v2.g15642.t1"/>
    <property type="gene ID" value="PSU_v2.g15642"/>
</dbReference>
<dbReference type="Proteomes" id="UP000887577">
    <property type="component" value="Unplaced"/>
</dbReference>
<sequence length="295" mass="34242">MNGHQFFFGRYDINACAYLWNIDIPVETIGASARVRRSTTSQNVLSTEWLTDDQNAQLSGLENDEYDKKYLSFFKELSGETKNSASKKIVKKCYAWLEDVASQEERDELKTLHHSDHSKCKEKVQEYLEKLPETKKTEIKEHLDVCEEIWYAEHGGHEHGHAHHHRRRRHHEHSFEDFAKEHLGWLTDNQKAEAMKLKDDKAALKLKMKEFFEATAGEKRQEAISSMKGACRQLLKHVLGDEKAAELKTMKESGASSESLKTKFEEYMNGITDEHLKEEANDHKEECMKIPSSWS</sequence>
<feature type="compositionally biased region" description="Basic and acidic residues" evidence="1">
    <location>
        <begin position="276"/>
        <end position="288"/>
    </location>
</feature>
<dbReference type="AlphaFoldDB" id="A0A914Y620"/>
<dbReference type="Pfam" id="PF16469">
    <property type="entry name" value="NPA"/>
    <property type="match status" value="2"/>
</dbReference>
<dbReference type="InterPro" id="IPR038289">
    <property type="entry name" value="DVA-1_sf"/>
</dbReference>
<proteinExistence type="predicted"/>
<feature type="domain" description="Polyprotein allergen nematode" evidence="2">
    <location>
        <begin position="173"/>
        <end position="290"/>
    </location>
</feature>
<protein>
    <submittedName>
        <fullName evidence="4">Polyprotein allergen nematode domain-containing protein</fullName>
    </submittedName>
</protein>
<dbReference type="Gene3D" id="1.10.533.30">
    <property type="entry name" value="Nematode polyprotein allergen ABA-1"/>
    <property type="match status" value="2"/>
</dbReference>
<evidence type="ECO:0000259" key="2">
    <source>
        <dbReference type="Pfam" id="PF16469"/>
    </source>
</evidence>
<organism evidence="3 4">
    <name type="scientific">Panagrolaimus superbus</name>
    <dbReference type="NCBI Taxonomy" id="310955"/>
    <lineage>
        <taxon>Eukaryota</taxon>
        <taxon>Metazoa</taxon>
        <taxon>Ecdysozoa</taxon>
        <taxon>Nematoda</taxon>
        <taxon>Chromadorea</taxon>
        <taxon>Rhabditida</taxon>
        <taxon>Tylenchina</taxon>
        <taxon>Panagrolaimomorpha</taxon>
        <taxon>Panagrolaimoidea</taxon>
        <taxon>Panagrolaimidae</taxon>
        <taxon>Panagrolaimus</taxon>
    </lineage>
</organism>
<feature type="domain" description="Polyprotein allergen nematode" evidence="2">
    <location>
        <begin position="47"/>
        <end position="150"/>
    </location>
</feature>
<evidence type="ECO:0000256" key="1">
    <source>
        <dbReference type="SAM" id="MobiDB-lite"/>
    </source>
</evidence>
<accession>A0A914Y620</accession>
<dbReference type="InterPro" id="IPR032487">
    <property type="entry name" value="ABA-1_nematode"/>
</dbReference>